<keyword evidence="1" id="KW-0479">Metal-binding</keyword>
<protein>
    <recommendedName>
        <fullName evidence="2">SWIM-type domain-containing protein</fullName>
    </recommendedName>
</protein>
<dbReference type="Proteomes" id="UP000319576">
    <property type="component" value="Chromosome"/>
</dbReference>
<dbReference type="RefSeq" id="WP_145233824.1">
    <property type="nucleotide sequence ID" value="NZ_CP036273.1"/>
</dbReference>
<feature type="domain" description="SWIM-type" evidence="2">
    <location>
        <begin position="54"/>
        <end position="90"/>
    </location>
</feature>
<keyword evidence="1" id="KW-0862">Zinc</keyword>
<sequence>MITLDEAAVDSLATNTDAAKNGKALVAKKKFNKLHTADDDLLFGECQGSGKDPYQCSVDFVRPEQPTFRCSCPSRQTPCKHCLGLLYAYAQKKPFTTAVVPADLQAKREKLTARKEKQAEVAATPAKPKKVDTAALAKKVKAQLDGIGVLEKLVHDAVRLGVGNMTAKLAKQMEEQAKKLGDAYLPGARMALHGYTNLFADDGGKFSSKKPSAAATERTHTEALDQLARLHAVIKQGRAYLTKRLDDPDLAVPTDSAIAAWLGHAWQLAELKARGLVEADAELVQLAFNSHDDPARQELVDTGVWMTLGNGAVRVTNTLRPYKALKFIKAEDSVYGVVRVKELCVYPGSVNPRVRWDAATTRPLEAADLLKVRGHGRSDFAAAVKDVKTALKAPLADRTPILALNYKTLGKVGGEYVIEDAAGNRLVLTDVGMSEEPPSLGMLPLLPRAVFAGQTMIARFRHDLDTRQLRVKPLSLVTEHEVIRLTL</sequence>
<dbReference type="GO" id="GO:0008270">
    <property type="term" value="F:zinc ion binding"/>
    <property type="evidence" value="ECO:0007669"/>
    <property type="project" value="UniProtKB-KW"/>
</dbReference>
<reference evidence="3 4" key="1">
    <citation type="submission" date="2019-02" db="EMBL/GenBank/DDBJ databases">
        <title>Deep-cultivation of Planctomycetes and their phenomic and genomic characterization uncovers novel biology.</title>
        <authorList>
            <person name="Wiegand S."/>
            <person name="Jogler M."/>
            <person name="Boedeker C."/>
            <person name="Pinto D."/>
            <person name="Vollmers J."/>
            <person name="Rivas-Marin E."/>
            <person name="Kohn T."/>
            <person name="Peeters S.H."/>
            <person name="Heuer A."/>
            <person name="Rast P."/>
            <person name="Oberbeckmann S."/>
            <person name="Bunk B."/>
            <person name="Jeske O."/>
            <person name="Meyerdierks A."/>
            <person name="Storesund J.E."/>
            <person name="Kallscheuer N."/>
            <person name="Luecker S."/>
            <person name="Lage O.M."/>
            <person name="Pohl T."/>
            <person name="Merkel B.J."/>
            <person name="Hornburger P."/>
            <person name="Mueller R.-W."/>
            <person name="Bruemmer F."/>
            <person name="Labrenz M."/>
            <person name="Spormann A.M."/>
            <person name="Op den Camp H."/>
            <person name="Overmann J."/>
            <person name="Amann R."/>
            <person name="Jetten M.S.M."/>
            <person name="Mascher T."/>
            <person name="Medema M.H."/>
            <person name="Devos D.P."/>
            <person name="Kaster A.-K."/>
            <person name="Ovreas L."/>
            <person name="Rohde M."/>
            <person name="Galperin M.Y."/>
            <person name="Jogler C."/>
        </authorList>
    </citation>
    <scope>NUCLEOTIDE SEQUENCE [LARGE SCALE GENOMIC DNA]</scope>
    <source>
        <strain evidence="3 4">ETA_A1</strain>
    </source>
</reference>
<dbReference type="PROSITE" id="PS50966">
    <property type="entry name" value="ZF_SWIM"/>
    <property type="match status" value="1"/>
</dbReference>
<name>A0A517XLX0_9BACT</name>
<organism evidence="3 4">
    <name type="scientific">Urbifossiella limnaea</name>
    <dbReference type="NCBI Taxonomy" id="2528023"/>
    <lineage>
        <taxon>Bacteria</taxon>
        <taxon>Pseudomonadati</taxon>
        <taxon>Planctomycetota</taxon>
        <taxon>Planctomycetia</taxon>
        <taxon>Gemmatales</taxon>
        <taxon>Gemmataceae</taxon>
        <taxon>Urbifossiella</taxon>
    </lineage>
</organism>
<dbReference type="InterPro" id="IPR007527">
    <property type="entry name" value="Znf_SWIM"/>
</dbReference>
<dbReference type="OrthoDB" id="9816340at2"/>
<gene>
    <name evidence="3" type="ORF">ETAA1_03800</name>
</gene>
<dbReference type="AlphaFoldDB" id="A0A517XLX0"/>
<evidence type="ECO:0000313" key="4">
    <source>
        <dbReference type="Proteomes" id="UP000319576"/>
    </source>
</evidence>
<evidence type="ECO:0000313" key="3">
    <source>
        <dbReference type="EMBL" id="QDU18492.1"/>
    </source>
</evidence>
<dbReference type="KEGG" id="uli:ETAA1_03800"/>
<evidence type="ECO:0000259" key="2">
    <source>
        <dbReference type="PROSITE" id="PS50966"/>
    </source>
</evidence>
<accession>A0A517XLX0</accession>
<dbReference type="Pfam" id="PF04434">
    <property type="entry name" value="SWIM"/>
    <property type="match status" value="1"/>
</dbReference>
<proteinExistence type="predicted"/>
<keyword evidence="1" id="KW-0863">Zinc-finger</keyword>
<evidence type="ECO:0000256" key="1">
    <source>
        <dbReference type="PROSITE-ProRule" id="PRU00325"/>
    </source>
</evidence>
<keyword evidence="4" id="KW-1185">Reference proteome</keyword>
<dbReference type="EMBL" id="CP036273">
    <property type="protein sequence ID" value="QDU18492.1"/>
    <property type="molecule type" value="Genomic_DNA"/>
</dbReference>